<protein>
    <recommendedName>
        <fullName evidence="4">RRM domain-containing protein</fullName>
    </recommendedName>
</protein>
<dbReference type="SUPFAM" id="SSF54928">
    <property type="entry name" value="RNA-binding domain, RBD"/>
    <property type="match status" value="1"/>
</dbReference>
<organism evidence="5 6">
    <name type="scientific">Hohenbuehelia grisea</name>
    <dbReference type="NCBI Taxonomy" id="104357"/>
    <lineage>
        <taxon>Eukaryota</taxon>
        <taxon>Fungi</taxon>
        <taxon>Dikarya</taxon>
        <taxon>Basidiomycota</taxon>
        <taxon>Agaricomycotina</taxon>
        <taxon>Agaricomycetes</taxon>
        <taxon>Agaricomycetidae</taxon>
        <taxon>Agaricales</taxon>
        <taxon>Pleurotineae</taxon>
        <taxon>Pleurotaceae</taxon>
        <taxon>Hohenbuehelia</taxon>
    </lineage>
</organism>
<dbReference type="CDD" id="cd12245">
    <property type="entry name" value="RRM_scw1_like"/>
    <property type="match status" value="1"/>
</dbReference>
<dbReference type="EMBL" id="JASNQZ010000012">
    <property type="protein sequence ID" value="KAL0950165.1"/>
    <property type="molecule type" value="Genomic_DNA"/>
</dbReference>
<keyword evidence="6" id="KW-1185">Reference proteome</keyword>
<feature type="domain" description="RRM" evidence="4">
    <location>
        <begin position="761"/>
        <end position="847"/>
    </location>
</feature>
<name>A0ABR3J3F2_9AGAR</name>
<evidence type="ECO:0000259" key="4">
    <source>
        <dbReference type="PROSITE" id="PS50102"/>
    </source>
</evidence>
<feature type="compositionally biased region" description="Low complexity" evidence="3">
    <location>
        <begin position="734"/>
        <end position="750"/>
    </location>
</feature>
<dbReference type="Pfam" id="PF00076">
    <property type="entry name" value="RRM_1"/>
    <property type="match status" value="1"/>
</dbReference>
<feature type="compositionally biased region" description="Polar residues" evidence="3">
    <location>
        <begin position="78"/>
        <end position="119"/>
    </location>
</feature>
<feature type="region of interest" description="Disordered" evidence="3">
    <location>
        <begin position="500"/>
        <end position="532"/>
    </location>
</feature>
<feature type="compositionally biased region" description="Polar residues" evidence="3">
    <location>
        <begin position="565"/>
        <end position="581"/>
    </location>
</feature>
<proteinExistence type="predicted"/>
<reference evidence="6" key="1">
    <citation type="submission" date="2024-06" db="EMBL/GenBank/DDBJ databases">
        <title>Multi-omics analyses provide insights into the biosynthesis of the anticancer antibiotic pleurotin in Hohenbuehelia grisea.</title>
        <authorList>
            <person name="Weaver J.A."/>
            <person name="Alberti F."/>
        </authorList>
    </citation>
    <scope>NUCLEOTIDE SEQUENCE [LARGE SCALE GENOMIC DNA]</scope>
    <source>
        <strain evidence="6">T-177</strain>
    </source>
</reference>
<feature type="region of interest" description="Disordered" evidence="3">
    <location>
        <begin position="169"/>
        <end position="239"/>
    </location>
</feature>
<feature type="region of interest" description="Disordered" evidence="3">
    <location>
        <begin position="637"/>
        <end position="696"/>
    </location>
</feature>
<evidence type="ECO:0000256" key="1">
    <source>
        <dbReference type="ARBA" id="ARBA00022884"/>
    </source>
</evidence>
<dbReference type="Gene3D" id="3.30.70.330">
    <property type="match status" value="2"/>
</dbReference>
<evidence type="ECO:0000256" key="3">
    <source>
        <dbReference type="SAM" id="MobiDB-lite"/>
    </source>
</evidence>
<dbReference type="PANTHER" id="PTHR10501">
    <property type="entry name" value="U1 SMALL NUCLEAR RIBONUCLEOPROTEIN A/U2 SMALL NUCLEAR RIBONUCLEOPROTEIN B"/>
    <property type="match status" value="1"/>
</dbReference>
<evidence type="ECO:0000313" key="6">
    <source>
        <dbReference type="Proteomes" id="UP001556367"/>
    </source>
</evidence>
<dbReference type="InterPro" id="IPR000504">
    <property type="entry name" value="RRM_dom"/>
</dbReference>
<feature type="compositionally biased region" description="Polar residues" evidence="3">
    <location>
        <begin position="641"/>
        <end position="658"/>
    </location>
</feature>
<comment type="caution">
    <text evidence="5">The sequence shown here is derived from an EMBL/GenBank/DDBJ whole genome shotgun (WGS) entry which is preliminary data.</text>
</comment>
<evidence type="ECO:0000313" key="5">
    <source>
        <dbReference type="EMBL" id="KAL0950165.1"/>
    </source>
</evidence>
<dbReference type="Proteomes" id="UP001556367">
    <property type="component" value="Unassembled WGS sequence"/>
</dbReference>
<dbReference type="PROSITE" id="PS50102">
    <property type="entry name" value="RRM"/>
    <property type="match status" value="1"/>
</dbReference>
<dbReference type="SMART" id="SM00360">
    <property type="entry name" value="RRM"/>
    <property type="match status" value="1"/>
</dbReference>
<feature type="region of interest" description="Disordered" evidence="3">
    <location>
        <begin position="724"/>
        <end position="781"/>
    </location>
</feature>
<feature type="compositionally biased region" description="Basic and acidic residues" evidence="3">
    <location>
        <begin position="517"/>
        <end position="532"/>
    </location>
</feature>
<keyword evidence="1 2" id="KW-0694">RNA-binding</keyword>
<feature type="compositionally biased region" description="Low complexity" evidence="3">
    <location>
        <begin position="680"/>
        <end position="691"/>
    </location>
</feature>
<gene>
    <name evidence="5" type="ORF">HGRIS_010158</name>
</gene>
<feature type="region of interest" description="Disordered" evidence="3">
    <location>
        <begin position="565"/>
        <end position="587"/>
    </location>
</feature>
<accession>A0ABR3J3F2</accession>
<feature type="compositionally biased region" description="Polar residues" evidence="3">
    <location>
        <begin position="38"/>
        <end position="57"/>
    </location>
</feature>
<evidence type="ECO:0000256" key="2">
    <source>
        <dbReference type="PROSITE-ProRule" id="PRU00176"/>
    </source>
</evidence>
<feature type="compositionally biased region" description="Polar residues" evidence="3">
    <location>
        <begin position="191"/>
        <end position="215"/>
    </location>
</feature>
<dbReference type="InterPro" id="IPR035979">
    <property type="entry name" value="RBD_domain_sf"/>
</dbReference>
<feature type="region of interest" description="Disordered" evidence="3">
    <location>
        <begin position="1"/>
        <end position="119"/>
    </location>
</feature>
<sequence length="1012" mass="106743">MQSQQPLGRPDSPLDANMNLSTNTNLHHHQHHPHSQQDSIYNLSPPQAAMYSNNIDYTSDPEQRQPASAKVNGFGSVPSASYRNPSFPSFPNNTRQRHLPSSSSAVMPSNTFRETPNSYYPSSNDVYSMQMTSPTQAHVPAFDPRGSYDFGAPQQSAVGSNQKYVVDPYASSGAASGPMHHQLSGKALQPHQPQANGFSTQNSYSAGVHITSQTPYGPHIPASASSGALSGPTAGASSGMSMPSGLNVLNGATARAEPAQEEISTIFVVGFPDDMQEREFQNMFTFSAGFEAATLKIPNKEYTSYGGAMQPGMRPGAAGYAGTYGGQNDPYNLVTVNQGGVVVDAGRDGTFASWPASAPEEGIPSAHYMGPNMPRKQIIGFAKFRSREEALSARDVLQGRRVDIEKGAVLKAEMARKNLHTKRGVAGLTGNGATGGMDVGPLGSAGSLQPGMISGLNGAEAYGMGNGPEMTARDRELGALGAMGLGLGSRMTQWRERLPDATQQAGPTPGTHGRNGRVREREEEERRKERDAAMAHIASFSYASGEKRRSQANVTAYEAFHSVPMQMSSRQTSQTNGTSSGLLAAHPDSGMKSISGGASPMMGGGFPPSAYESGIMYADEPAGPWDREILRSSESVAVLGSQRSSSPHQTTSSNTSNPDFAARSFSPTHEAPEQHHHHSQSGSSSSSLAEGSQGGGLGSISSLGAIGGERINATDDVTRGVAGLAVSTNGGNTSPQLPSPASGASSGGSAKNAVDQNPPINTLYVGNLPNTPSPTVPPPDSLEERLRDLFSTRPGYRRLCFRQKNNGPMCFVEFEDIPYATRALNELYGNTLNGLVKGGIRLSYSKNPLGVRTPTSAGSTAGGMQHQQMQAALLQQQQSNGSFSLSAEAFASRLDEQARPTILRRDTNPAPPPSASYVNGGSFMMSSPPPRFVSPTPSTTTFTAASASAHAFIPRSSHHSLNGYAAAGFAPFGLASPSILEQAGDNEQQQQQMHYMHRDMTPPCNVEAARAG</sequence>
<feature type="compositionally biased region" description="Low complexity" evidence="3">
    <location>
        <begin position="222"/>
        <end position="239"/>
    </location>
</feature>
<feature type="compositionally biased region" description="Pro residues" evidence="3">
    <location>
        <begin position="771"/>
        <end position="780"/>
    </location>
</feature>
<dbReference type="InterPro" id="IPR012677">
    <property type="entry name" value="Nucleotide-bd_a/b_plait_sf"/>
</dbReference>